<feature type="region of interest" description="Disordered" evidence="1">
    <location>
        <begin position="1"/>
        <end position="99"/>
    </location>
</feature>
<evidence type="ECO:0000313" key="3">
    <source>
        <dbReference type="Proteomes" id="UP001148018"/>
    </source>
</evidence>
<keyword evidence="3" id="KW-1185">Reference proteome</keyword>
<name>A0A9Q0D7Y9_9TELE</name>
<organism evidence="2 3">
    <name type="scientific">Muraenolepis orangiensis</name>
    <name type="common">Patagonian moray cod</name>
    <dbReference type="NCBI Taxonomy" id="630683"/>
    <lineage>
        <taxon>Eukaryota</taxon>
        <taxon>Metazoa</taxon>
        <taxon>Chordata</taxon>
        <taxon>Craniata</taxon>
        <taxon>Vertebrata</taxon>
        <taxon>Euteleostomi</taxon>
        <taxon>Actinopterygii</taxon>
        <taxon>Neopterygii</taxon>
        <taxon>Teleostei</taxon>
        <taxon>Neoteleostei</taxon>
        <taxon>Acanthomorphata</taxon>
        <taxon>Zeiogadaria</taxon>
        <taxon>Gadariae</taxon>
        <taxon>Gadiformes</taxon>
        <taxon>Muraenolepidoidei</taxon>
        <taxon>Muraenolepididae</taxon>
        <taxon>Muraenolepis</taxon>
    </lineage>
</organism>
<evidence type="ECO:0000256" key="1">
    <source>
        <dbReference type="SAM" id="MobiDB-lite"/>
    </source>
</evidence>
<protein>
    <submittedName>
        <fullName evidence="2">Uncharacterized protein</fullName>
    </submittedName>
</protein>
<dbReference type="AlphaFoldDB" id="A0A9Q0D7Y9"/>
<evidence type="ECO:0000313" key="2">
    <source>
        <dbReference type="EMBL" id="KAJ3583628.1"/>
    </source>
</evidence>
<proteinExistence type="predicted"/>
<sequence length="99" mass="11431">MGTEPLKETSSQQSEEERERHCPQNPRLLVSRRYMKTPSTEPQTPGLKALHEDPVHRTPDSWSQGVTRHRPQTPRLLVSRRYMKTPSTEPPDSWSQGVT</sequence>
<reference evidence="2" key="1">
    <citation type="submission" date="2022-07" db="EMBL/GenBank/DDBJ databases">
        <title>Chromosome-level genome of Muraenolepis orangiensis.</title>
        <authorList>
            <person name="Kim J."/>
        </authorList>
    </citation>
    <scope>NUCLEOTIDE SEQUENCE</scope>
    <source>
        <strain evidence="2">KU_S4_2022</strain>
        <tissue evidence="2">Muscle</tissue>
    </source>
</reference>
<comment type="caution">
    <text evidence="2">The sequence shown here is derived from an EMBL/GenBank/DDBJ whole genome shotgun (WGS) entry which is preliminary data.</text>
</comment>
<dbReference type="EMBL" id="JANIIK010000188">
    <property type="protein sequence ID" value="KAJ3583628.1"/>
    <property type="molecule type" value="Genomic_DNA"/>
</dbReference>
<feature type="compositionally biased region" description="Basic and acidic residues" evidence="1">
    <location>
        <begin position="49"/>
        <end position="59"/>
    </location>
</feature>
<gene>
    <name evidence="2" type="ORF">NHX12_016319</name>
</gene>
<dbReference type="Proteomes" id="UP001148018">
    <property type="component" value="Unassembled WGS sequence"/>
</dbReference>
<accession>A0A9Q0D7Y9</accession>